<reference evidence="9 10" key="1">
    <citation type="submission" date="2021-04" db="EMBL/GenBank/DDBJ databases">
        <authorList>
            <person name="Rakotoarivonina H."/>
        </authorList>
    </citation>
    <scope>NUCLEOTIDE SEQUENCE [LARGE SCALE GENOMIC DNA]</scope>
    <source>
        <strain evidence="9 10">XE</strain>
    </source>
</reference>
<dbReference type="PANTHER" id="PTHR43297">
    <property type="entry name" value="OLIGOPEPTIDE TRANSPORT ATP-BINDING PROTEIN APPD"/>
    <property type="match status" value="1"/>
</dbReference>
<dbReference type="InterPro" id="IPR017871">
    <property type="entry name" value="ABC_transporter-like_CS"/>
</dbReference>
<evidence type="ECO:0000256" key="3">
    <source>
        <dbReference type="ARBA" id="ARBA00022448"/>
    </source>
</evidence>
<dbReference type="NCBIfam" id="TIGR01727">
    <property type="entry name" value="oligo_HPY"/>
    <property type="match status" value="2"/>
</dbReference>
<evidence type="ECO:0000313" key="10">
    <source>
        <dbReference type="Proteomes" id="UP000681526"/>
    </source>
</evidence>
<keyword evidence="5" id="KW-0547">Nucleotide-binding</keyword>
<comment type="subcellular location">
    <subcellularLocation>
        <location evidence="1">Cell membrane</location>
        <topology evidence="1">Peripheral membrane protein</topology>
    </subcellularLocation>
</comment>
<keyword evidence="6 9" id="KW-0067">ATP-binding</keyword>
<keyword evidence="10" id="KW-1185">Reference proteome</keyword>
<organism evidence="9 10">
    <name type="scientific">Thermobacillus xylanilyticus</name>
    <dbReference type="NCBI Taxonomy" id="76633"/>
    <lineage>
        <taxon>Bacteria</taxon>
        <taxon>Bacillati</taxon>
        <taxon>Bacillota</taxon>
        <taxon>Bacilli</taxon>
        <taxon>Bacillales</taxon>
        <taxon>Paenibacillaceae</taxon>
        <taxon>Thermobacillus</taxon>
    </lineage>
</organism>
<protein>
    <submittedName>
        <fullName evidence="9">Glutathione import ATP-binding protein GsiA</fullName>
        <ecNumber evidence="9">3.6.3.-</ecNumber>
    </submittedName>
</protein>
<keyword evidence="9" id="KW-0378">Hydrolase</keyword>
<dbReference type="Gene3D" id="3.40.50.300">
    <property type="entry name" value="P-loop containing nucleotide triphosphate hydrolases"/>
    <property type="match status" value="2"/>
</dbReference>
<keyword evidence="3" id="KW-0813">Transport</keyword>
<accession>A0ABN7RRZ7</accession>
<dbReference type="InterPro" id="IPR027417">
    <property type="entry name" value="P-loop_NTPase"/>
</dbReference>
<gene>
    <name evidence="9" type="primary">txxe 1088-gsiA1</name>
    <name evidence="9" type="ORF">TXXE_08065</name>
</gene>
<keyword evidence="7" id="KW-0472">Membrane</keyword>
<dbReference type="SMART" id="SM00382">
    <property type="entry name" value="AAA"/>
    <property type="match status" value="2"/>
</dbReference>
<proteinExistence type="inferred from homology"/>
<dbReference type="PROSITE" id="PS00211">
    <property type="entry name" value="ABC_TRANSPORTER_1"/>
    <property type="match status" value="2"/>
</dbReference>
<dbReference type="Proteomes" id="UP000681526">
    <property type="component" value="Unassembled WGS sequence"/>
</dbReference>
<comment type="caution">
    <text evidence="9">The sequence shown here is derived from an EMBL/GenBank/DDBJ whole genome shotgun (WGS) entry which is preliminary data.</text>
</comment>
<evidence type="ECO:0000256" key="1">
    <source>
        <dbReference type="ARBA" id="ARBA00004202"/>
    </source>
</evidence>
<evidence type="ECO:0000313" key="9">
    <source>
        <dbReference type="EMBL" id="CAG5084713.1"/>
    </source>
</evidence>
<dbReference type="EC" id="3.6.3.-" evidence="9"/>
<evidence type="ECO:0000256" key="6">
    <source>
        <dbReference type="ARBA" id="ARBA00022840"/>
    </source>
</evidence>
<evidence type="ECO:0000256" key="7">
    <source>
        <dbReference type="ARBA" id="ARBA00023136"/>
    </source>
</evidence>
<dbReference type="SUPFAM" id="SSF52540">
    <property type="entry name" value="P-loop containing nucleoside triphosphate hydrolases"/>
    <property type="match status" value="2"/>
</dbReference>
<dbReference type="InterPro" id="IPR050388">
    <property type="entry name" value="ABC_Ni/Peptide_Import"/>
</dbReference>
<sequence length="662" mass="73423">MLTADHLSVQYPGKNGLLDAITDISLHIRTGETVCLVGESGSGKTIAAKTFMRLIDYERGRIAAGHVQFADQDLVRLTDKELRRLRGRKIAMVFQEPMTAFDPIFTIGSQLIETILRHQRVTRQEAWRRSVDLLRRVGLSEPEARMHQYPGELSGGMLQRAMIAMALSCSPDLLIADEPTTALDMTIQAQILQLLKELQREYGMAMLLITHDLVIAAEAADRIVVMYAGRIAEQAETQDLFREPYHPYTKGLLQSITAPDSMRKSKLYSIEGSIPGLHDMPSGCRFHPRCPHAVERCRSEVPELTGLNGRLVACWRAEELRHSGNVQARPAVIEAEPMTSERKETLIEAVGLSKWYPLKRGTGGKERFIRAVDDVSLAIRAGETFGLVGESGSGKSTLGRVILQLERATKGEVYFRGEPLTQLSGARLRNMRRHMQMVFQDAGSSMNPRWKAGDIIGEPLDVHESLSRKERKARIEELLQIVGLSPDMADRYPHQFSGGQRQRLGIARAIALNPAFLLLDEPVSALDVSVQAQIVNLLLDIQERMGLTYLFIGHGLHVVRHLSDRIGVMYLGQLVEVADSAELFLHPAHHYTRALIASIPHPDPAGRGTARVIEGEVPSPAAPPSGCRFHPRCPAATERCKLEAPELQEIGPGHYAACHFPA</sequence>
<dbReference type="GO" id="GO:0005524">
    <property type="term" value="F:ATP binding"/>
    <property type="evidence" value="ECO:0007669"/>
    <property type="project" value="UniProtKB-KW"/>
</dbReference>
<name>A0ABN7RRZ7_THEXY</name>
<feature type="domain" description="ABC transporter" evidence="8">
    <location>
        <begin position="347"/>
        <end position="596"/>
    </location>
</feature>
<dbReference type="EMBL" id="CAJRAY010000038">
    <property type="protein sequence ID" value="CAG5084713.1"/>
    <property type="molecule type" value="Genomic_DNA"/>
</dbReference>
<comment type="similarity">
    <text evidence="2">Belongs to the ABC transporter superfamily.</text>
</comment>
<keyword evidence="4" id="KW-1003">Cell membrane</keyword>
<dbReference type="NCBIfam" id="NF007739">
    <property type="entry name" value="PRK10419.1"/>
    <property type="match status" value="2"/>
</dbReference>
<dbReference type="InterPro" id="IPR003439">
    <property type="entry name" value="ABC_transporter-like_ATP-bd"/>
</dbReference>
<dbReference type="Pfam" id="PF08352">
    <property type="entry name" value="oligo_HPY"/>
    <property type="match status" value="2"/>
</dbReference>
<dbReference type="PROSITE" id="PS50893">
    <property type="entry name" value="ABC_TRANSPORTER_2"/>
    <property type="match status" value="2"/>
</dbReference>
<dbReference type="CDD" id="cd03257">
    <property type="entry name" value="ABC_NikE_OppD_transporters"/>
    <property type="match status" value="2"/>
</dbReference>
<dbReference type="Pfam" id="PF00005">
    <property type="entry name" value="ABC_tran"/>
    <property type="match status" value="2"/>
</dbReference>
<dbReference type="PANTHER" id="PTHR43297:SF2">
    <property type="entry name" value="DIPEPTIDE TRANSPORT ATP-BINDING PROTEIN DPPD"/>
    <property type="match status" value="1"/>
</dbReference>
<evidence type="ECO:0000256" key="2">
    <source>
        <dbReference type="ARBA" id="ARBA00005417"/>
    </source>
</evidence>
<evidence type="ECO:0000256" key="4">
    <source>
        <dbReference type="ARBA" id="ARBA00022475"/>
    </source>
</evidence>
<dbReference type="InterPro" id="IPR013563">
    <property type="entry name" value="Oligopep_ABC_C"/>
</dbReference>
<dbReference type="NCBIfam" id="NF008453">
    <property type="entry name" value="PRK11308.1"/>
    <property type="match status" value="2"/>
</dbReference>
<feature type="domain" description="ABC transporter" evidence="8">
    <location>
        <begin position="2"/>
        <end position="253"/>
    </location>
</feature>
<dbReference type="GO" id="GO:0016787">
    <property type="term" value="F:hydrolase activity"/>
    <property type="evidence" value="ECO:0007669"/>
    <property type="project" value="UniProtKB-KW"/>
</dbReference>
<dbReference type="InterPro" id="IPR003593">
    <property type="entry name" value="AAA+_ATPase"/>
</dbReference>
<evidence type="ECO:0000259" key="8">
    <source>
        <dbReference type="PROSITE" id="PS50893"/>
    </source>
</evidence>
<evidence type="ECO:0000256" key="5">
    <source>
        <dbReference type="ARBA" id="ARBA00022741"/>
    </source>
</evidence>